<dbReference type="RefSeq" id="WP_097041914.1">
    <property type="nucleotide sequence ID" value="NZ_OBEK01000002.1"/>
</dbReference>
<sequence length="147" mass="16923">MSIRRATHTETQTIWNYSFNVFNEATMGYGKLTSDKVLQMAASFLHNGGYYLVHNENNIIQGWIGVARIVDYYKNDMAGFIFEIYVLPYFRKQGVAEKLCEAAFRQLSAEGLNKVQLNVFAGNRAKHLYQKLGFQEISSLMEKKISY</sequence>
<reference evidence="5" key="1">
    <citation type="submission" date="2017-09" db="EMBL/GenBank/DDBJ databases">
        <authorList>
            <person name="Varghese N."/>
            <person name="Submissions S."/>
        </authorList>
    </citation>
    <scope>NUCLEOTIDE SEQUENCE [LARGE SCALE GENOMIC DNA]</scope>
    <source>
        <strain evidence="5">CGMCC 1.8913</strain>
    </source>
</reference>
<dbReference type="EMBL" id="OBEK01000002">
    <property type="protein sequence ID" value="SNZ09446.1"/>
    <property type="molecule type" value="Genomic_DNA"/>
</dbReference>
<feature type="domain" description="N-acetyltransferase" evidence="3">
    <location>
        <begin position="1"/>
        <end position="147"/>
    </location>
</feature>
<evidence type="ECO:0000259" key="3">
    <source>
        <dbReference type="PROSITE" id="PS51186"/>
    </source>
</evidence>
<dbReference type="Gene3D" id="3.40.630.30">
    <property type="match status" value="1"/>
</dbReference>
<evidence type="ECO:0000313" key="4">
    <source>
        <dbReference type="EMBL" id="SNZ09446.1"/>
    </source>
</evidence>
<dbReference type="SUPFAM" id="SSF55729">
    <property type="entry name" value="Acyl-CoA N-acyltransferases (Nat)"/>
    <property type="match status" value="1"/>
</dbReference>
<dbReference type="CDD" id="cd04301">
    <property type="entry name" value="NAT_SF"/>
    <property type="match status" value="1"/>
</dbReference>
<keyword evidence="4" id="KW-0689">Ribosomal protein</keyword>
<evidence type="ECO:0000256" key="1">
    <source>
        <dbReference type="ARBA" id="ARBA00022679"/>
    </source>
</evidence>
<dbReference type="GO" id="GO:0005840">
    <property type="term" value="C:ribosome"/>
    <property type="evidence" value="ECO:0007669"/>
    <property type="project" value="UniProtKB-KW"/>
</dbReference>
<dbReference type="AlphaFoldDB" id="A0A285NNK9"/>
<keyword evidence="4" id="KW-0687">Ribonucleoprotein</keyword>
<gene>
    <name evidence="4" type="ORF">SAMN05421503_1229</name>
</gene>
<keyword evidence="5" id="KW-1185">Reference proteome</keyword>
<dbReference type="GO" id="GO:0016747">
    <property type="term" value="F:acyltransferase activity, transferring groups other than amino-acyl groups"/>
    <property type="evidence" value="ECO:0007669"/>
    <property type="project" value="InterPro"/>
</dbReference>
<dbReference type="OrthoDB" id="156739at2"/>
<dbReference type="Proteomes" id="UP000219356">
    <property type="component" value="Unassembled WGS sequence"/>
</dbReference>
<evidence type="ECO:0000313" key="5">
    <source>
        <dbReference type="Proteomes" id="UP000219356"/>
    </source>
</evidence>
<dbReference type="InterPro" id="IPR000182">
    <property type="entry name" value="GNAT_dom"/>
</dbReference>
<dbReference type="InterPro" id="IPR050680">
    <property type="entry name" value="YpeA/RimI_acetyltransf"/>
</dbReference>
<protein>
    <submittedName>
        <fullName evidence="4">Ribosomal protein S18 acetylase RimI</fullName>
    </submittedName>
</protein>
<keyword evidence="1" id="KW-0808">Transferase</keyword>
<dbReference type="Pfam" id="PF00583">
    <property type="entry name" value="Acetyltransf_1"/>
    <property type="match status" value="1"/>
</dbReference>
<evidence type="ECO:0000256" key="2">
    <source>
        <dbReference type="ARBA" id="ARBA00023315"/>
    </source>
</evidence>
<dbReference type="PANTHER" id="PTHR43420:SF41">
    <property type="entry name" value="IAA ACETYLTRANSFERASE"/>
    <property type="match status" value="1"/>
</dbReference>
<accession>A0A285NNK9</accession>
<organism evidence="4 5">
    <name type="scientific">Terribacillus aidingensis</name>
    <dbReference type="NCBI Taxonomy" id="586416"/>
    <lineage>
        <taxon>Bacteria</taxon>
        <taxon>Bacillati</taxon>
        <taxon>Bacillota</taxon>
        <taxon>Bacilli</taxon>
        <taxon>Bacillales</taxon>
        <taxon>Bacillaceae</taxon>
        <taxon>Terribacillus</taxon>
    </lineage>
</organism>
<name>A0A285NNK9_9BACI</name>
<proteinExistence type="predicted"/>
<dbReference type="PANTHER" id="PTHR43420">
    <property type="entry name" value="ACETYLTRANSFERASE"/>
    <property type="match status" value="1"/>
</dbReference>
<keyword evidence="2" id="KW-0012">Acyltransferase</keyword>
<dbReference type="PROSITE" id="PS51186">
    <property type="entry name" value="GNAT"/>
    <property type="match status" value="1"/>
</dbReference>
<dbReference type="InterPro" id="IPR016181">
    <property type="entry name" value="Acyl_CoA_acyltransferase"/>
</dbReference>